<comment type="caution">
    <text evidence="2">The sequence shown here is derived from an EMBL/GenBank/DDBJ whole genome shotgun (WGS) entry which is preliminary data.</text>
</comment>
<dbReference type="AlphaFoldDB" id="A0A9P5NAV1"/>
<gene>
    <name evidence="2" type="ORF">CPB84DRAFT_1752105</name>
</gene>
<feature type="region of interest" description="Disordered" evidence="1">
    <location>
        <begin position="34"/>
        <end position="152"/>
    </location>
</feature>
<dbReference type="Proteomes" id="UP000724874">
    <property type="component" value="Unassembled WGS sequence"/>
</dbReference>
<evidence type="ECO:0000313" key="3">
    <source>
        <dbReference type="Proteomes" id="UP000724874"/>
    </source>
</evidence>
<reference evidence="2" key="1">
    <citation type="submission" date="2020-11" db="EMBL/GenBank/DDBJ databases">
        <authorList>
            <consortium name="DOE Joint Genome Institute"/>
            <person name="Ahrendt S."/>
            <person name="Riley R."/>
            <person name="Andreopoulos W."/>
            <person name="LaButti K."/>
            <person name="Pangilinan J."/>
            <person name="Ruiz-duenas F.J."/>
            <person name="Barrasa J.M."/>
            <person name="Sanchez-Garcia M."/>
            <person name="Camarero S."/>
            <person name="Miyauchi S."/>
            <person name="Serrano A."/>
            <person name="Linde D."/>
            <person name="Babiker R."/>
            <person name="Drula E."/>
            <person name="Ayuso-Fernandez I."/>
            <person name="Pacheco R."/>
            <person name="Padilla G."/>
            <person name="Ferreira P."/>
            <person name="Barriuso J."/>
            <person name="Kellner H."/>
            <person name="Castanera R."/>
            <person name="Alfaro M."/>
            <person name="Ramirez L."/>
            <person name="Pisabarro A.G."/>
            <person name="Kuo A."/>
            <person name="Tritt A."/>
            <person name="Lipzen A."/>
            <person name="He G."/>
            <person name="Yan M."/>
            <person name="Ng V."/>
            <person name="Cullen D."/>
            <person name="Martin F."/>
            <person name="Rosso M.-N."/>
            <person name="Henrissat B."/>
            <person name="Hibbett D."/>
            <person name="Martinez A.T."/>
            <person name="Grigoriev I.V."/>
        </authorList>
    </citation>
    <scope>NUCLEOTIDE SEQUENCE</scope>
    <source>
        <strain evidence="2">AH 44721</strain>
    </source>
</reference>
<proteinExistence type="predicted"/>
<feature type="compositionally biased region" description="Basic and acidic residues" evidence="1">
    <location>
        <begin position="103"/>
        <end position="152"/>
    </location>
</feature>
<sequence>MSEIDRNFLSSSCHSSPSTAHFLQLDIFHGGFQDRQANQGRGRGGRGHGRGGISGPASFKGKKSVDMIIANQQLSSSPRLPLGQRGKPTADTLPKAAAGNAEGAEKPRFHTNRDSHPGKPDVSKPRRSSEEVAAEREEKQRQAEKAKERREQALIDDAANIEDKMVEADWALAQSKGATPARLPE</sequence>
<organism evidence="2 3">
    <name type="scientific">Gymnopilus junonius</name>
    <name type="common">Spectacular rustgill mushroom</name>
    <name type="synonym">Gymnopilus spectabilis subsp. junonius</name>
    <dbReference type="NCBI Taxonomy" id="109634"/>
    <lineage>
        <taxon>Eukaryota</taxon>
        <taxon>Fungi</taxon>
        <taxon>Dikarya</taxon>
        <taxon>Basidiomycota</taxon>
        <taxon>Agaricomycotina</taxon>
        <taxon>Agaricomycetes</taxon>
        <taxon>Agaricomycetidae</taxon>
        <taxon>Agaricales</taxon>
        <taxon>Agaricineae</taxon>
        <taxon>Hymenogastraceae</taxon>
        <taxon>Gymnopilus</taxon>
    </lineage>
</organism>
<keyword evidence="3" id="KW-1185">Reference proteome</keyword>
<dbReference type="EMBL" id="JADNYJ010000167">
    <property type="protein sequence ID" value="KAF8877670.1"/>
    <property type="molecule type" value="Genomic_DNA"/>
</dbReference>
<accession>A0A9P5NAV1</accession>
<protein>
    <submittedName>
        <fullName evidence="2">Uncharacterized protein</fullName>
    </submittedName>
</protein>
<evidence type="ECO:0000256" key="1">
    <source>
        <dbReference type="SAM" id="MobiDB-lite"/>
    </source>
</evidence>
<name>A0A9P5NAV1_GYMJU</name>
<evidence type="ECO:0000313" key="2">
    <source>
        <dbReference type="EMBL" id="KAF8877670.1"/>
    </source>
</evidence>